<comment type="catalytic activity">
    <reaction evidence="1">
        <text>3',3'-c-di-GMP + H2O = 5'-phosphoguanylyl(3'-&gt;5')guanosine + H(+)</text>
        <dbReference type="Rhea" id="RHEA:24902"/>
        <dbReference type="ChEBI" id="CHEBI:15377"/>
        <dbReference type="ChEBI" id="CHEBI:15378"/>
        <dbReference type="ChEBI" id="CHEBI:58754"/>
        <dbReference type="ChEBI" id="CHEBI:58805"/>
        <dbReference type="EC" id="3.1.4.52"/>
    </reaction>
    <physiologicalReaction direction="left-to-right" evidence="1">
        <dbReference type="Rhea" id="RHEA:24903"/>
    </physiologicalReaction>
</comment>
<dbReference type="InterPro" id="IPR035965">
    <property type="entry name" value="PAS-like_dom_sf"/>
</dbReference>
<dbReference type="InterPro" id="IPR001610">
    <property type="entry name" value="PAC"/>
</dbReference>
<dbReference type="AlphaFoldDB" id="A0A515EPX4"/>
<feature type="domain" description="PAC" evidence="3">
    <location>
        <begin position="389"/>
        <end position="444"/>
    </location>
</feature>
<dbReference type="PANTHER" id="PTHR44757:SF2">
    <property type="entry name" value="BIOFILM ARCHITECTURE MAINTENANCE PROTEIN MBAA"/>
    <property type="match status" value="1"/>
</dbReference>
<dbReference type="InterPro" id="IPR029787">
    <property type="entry name" value="Nucleotide_cyclase"/>
</dbReference>
<dbReference type="InterPro" id="IPR000160">
    <property type="entry name" value="GGDEF_dom"/>
</dbReference>
<dbReference type="InterPro" id="IPR052155">
    <property type="entry name" value="Biofilm_reg_signaling"/>
</dbReference>
<dbReference type="GO" id="GO:0071732">
    <property type="term" value="P:cellular response to nitric oxide"/>
    <property type="evidence" value="ECO:0007669"/>
    <property type="project" value="UniProtKB-ARBA"/>
</dbReference>
<dbReference type="InterPro" id="IPR043128">
    <property type="entry name" value="Rev_trsase/Diguanyl_cyclase"/>
</dbReference>
<feature type="domain" description="EAL" evidence="4">
    <location>
        <begin position="618"/>
        <end position="872"/>
    </location>
</feature>
<dbReference type="SUPFAM" id="SSF55073">
    <property type="entry name" value="Nucleotide cyclase"/>
    <property type="match status" value="1"/>
</dbReference>
<dbReference type="Gene3D" id="3.20.20.450">
    <property type="entry name" value="EAL domain"/>
    <property type="match status" value="1"/>
</dbReference>
<dbReference type="SUPFAM" id="SSF141868">
    <property type="entry name" value="EAL domain-like"/>
    <property type="match status" value="1"/>
</dbReference>
<feature type="domain" description="PAS" evidence="2">
    <location>
        <begin position="190"/>
        <end position="251"/>
    </location>
</feature>
<accession>A0A515EPX4</accession>
<feature type="domain" description="PAC" evidence="3">
    <location>
        <begin position="262"/>
        <end position="314"/>
    </location>
</feature>
<dbReference type="SUPFAM" id="SSF55785">
    <property type="entry name" value="PYP-like sensor domain (PAS domain)"/>
    <property type="match status" value="2"/>
</dbReference>
<reference evidence="7" key="1">
    <citation type="submission" date="2019-02" db="EMBL/GenBank/DDBJ databases">
        <title>Complete genome sequence of Rhodoferax sp. Gr-4.</title>
        <authorList>
            <person name="Jin L."/>
        </authorList>
    </citation>
    <scope>NUCLEOTIDE SEQUENCE [LARGE SCALE GENOMIC DNA]</scope>
    <source>
        <strain evidence="7">Gr-4</strain>
    </source>
</reference>
<dbReference type="InterPro" id="IPR035919">
    <property type="entry name" value="EAL_sf"/>
</dbReference>
<reference evidence="7" key="2">
    <citation type="journal article" date="2020" name="Int. J. Syst. Evol. Microbiol.">
        <title>Genomic insights into a novel species Rhodoferax aquaticus sp. nov., isolated from freshwater.</title>
        <authorList>
            <person name="Li T."/>
            <person name="Zhuo Y."/>
            <person name="Jin C.Z."/>
            <person name="Wu X."/>
            <person name="Ko S.R."/>
            <person name="Jin F.J."/>
            <person name="Ahn C.Y."/>
            <person name="Oh H.M."/>
            <person name="Lee H.G."/>
            <person name="Jin L."/>
        </authorList>
    </citation>
    <scope>NUCLEOTIDE SEQUENCE [LARGE SCALE GENOMIC DNA]</scope>
    <source>
        <strain evidence="7">Gr-4</strain>
    </source>
</reference>
<dbReference type="EMBL" id="CP036282">
    <property type="protein sequence ID" value="QDL54706.1"/>
    <property type="molecule type" value="Genomic_DNA"/>
</dbReference>
<dbReference type="PROSITE" id="PS50113">
    <property type="entry name" value="PAC"/>
    <property type="match status" value="2"/>
</dbReference>
<proteinExistence type="predicted"/>
<evidence type="ECO:0000256" key="1">
    <source>
        <dbReference type="ARBA" id="ARBA00051114"/>
    </source>
</evidence>
<dbReference type="Gene3D" id="3.30.70.270">
    <property type="match status" value="1"/>
</dbReference>
<dbReference type="PROSITE" id="PS50887">
    <property type="entry name" value="GGDEF"/>
    <property type="match status" value="1"/>
</dbReference>
<dbReference type="SMART" id="SM00086">
    <property type="entry name" value="PAC"/>
    <property type="match status" value="2"/>
</dbReference>
<dbReference type="InterPro" id="IPR000014">
    <property type="entry name" value="PAS"/>
</dbReference>
<dbReference type="SMART" id="SM00052">
    <property type="entry name" value="EAL"/>
    <property type="match status" value="1"/>
</dbReference>
<dbReference type="CDD" id="cd01949">
    <property type="entry name" value="GGDEF"/>
    <property type="match status" value="1"/>
</dbReference>
<dbReference type="Gene3D" id="3.30.450.20">
    <property type="entry name" value="PAS domain"/>
    <property type="match status" value="2"/>
</dbReference>
<evidence type="ECO:0000259" key="4">
    <source>
        <dbReference type="PROSITE" id="PS50883"/>
    </source>
</evidence>
<dbReference type="InterPro" id="IPR001633">
    <property type="entry name" value="EAL_dom"/>
</dbReference>
<dbReference type="Pfam" id="PF00563">
    <property type="entry name" value="EAL"/>
    <property type="match status" value="1"/>
</dbReference>
<dbReference type="FunFam" id="3.30.70.270:FF:000001">
    <property type="entry name" value="Diguanylate cyclase domain protein"/>
    <property type="match status" value="1"/>
</dbReference>
<feature type="domain" description="PAS" evidence="2">
    <location>
        <begin position="320"/>
        <end position="392"/>
    </location>
</feature>
<dbReference type="NCBIfam" id="TIGR00254">
    <property type="entry name" value="GGDEF"/>
    <property type="match status" value="1"/>
</dbReference>
<name>A0A515EPX4_9BURK</name>
<evidence type="ECO:0000259" key="2">
    <source>
        <dbReference type="PROSITE" id="PS50112"/>
    </source>
</evidence>
<dbReference type="PROSITE" id="PS50883">
    <property type="entry name" value="EAL"/>
    <property type="match status" value="1"/>
</dbReference>
<dbReference type="KEGG" id="rhg:EXZ61_11295"/>
<evidence type="ECO:0000313" key="6">
    <source>
        <dbReference type="EMBL" id="QDL54706.1"/>
    </source>
</evidence>
<gene>
    <name evidence="6" type="ORF">EXZ61_11295</name>
</gene>
<evidence type="ECO:0000313" key="7">
    <source>
        <dbReference type="Proteomes" id="UP000317365"/>
    </source>
</evidence>
<dbReference type="PROSITE" id="PS50112">
    <property type="entry name" value="PAS"/>
    <property type="match status" value="2"/>
</dbReference>
<dbReference type="CDD" id="cd00130">
    <property type="entry name" value="PAS"/>
    <property type="match status" value="2"/>
</dbReference>
<dbReference type="InterPro" id="IPR000700">
    <property type="entry name" value="PAS-assoc_C"/>
</dbReference>
<dbReference type="PANTHER" id="PTHR44757">
    <property type="entry name" value="DIGUANYLATE CYCLASE DGCP"/>
    <property type="match status" value="1"/>
</dbReference>
<dbReference type="SMART" id="SM00267">
    <property type="entry name" value="GGDEF"/>
    <property type="match status" value="1"/>
</dbReference>
<dbReference type="NCBIfam" id="TIGR00229">
    <property type="entry name" value="sensory_box"/>
    <property type="match status" value="2"/>
</dbReference>
<organism evidence="6 7">
    <name type="scientific">Rhodoferax aquaticus</name>
    <dbReference type="NCBI Taxonomy" id="2527691"/>
    <lineage>
        <taxon>Bacteria</taxon>
        <taxon>Pseudomonadati</taxon>
        <taxon>Pseudomonadota</taxon>
        <taxon>Betaproteobacteria</taxon>
        <taxon>Burkholderiales</taxon>
        <taxon>Comamonadaceae</taxon>
        <taxon>Rhodoferax</taxon>
    </lineage>
</organism>
<keyword evidence="7" id="KW-1185">Reference proteome</keyword>
<dbReference type="CDD" id="cd01948">
    <property type="entry name" value="EAL"/>
    <property type="match status" value="1"/>
</dbReference>
<evidence type="ECO:0000259" key="5">
    <source>
        <dbReference type="PROSITE" id="PS50887"/>
    </source>
</evidence>
<dbReference type="Pfam" id="PF00990">
    <property type="entry name" value="GGDEF"/>
    <property type="match status" value="1"/>
</dbReference>
<feature type="domain" description="GGDEF" evidence="5">
    <location>
        <begin position="476"/>
        <end position="609"/>
    </location>
</feature>
<evidence type="ECO:0000259" key="3">
    <source>
        <dbReference type="PROSITE" id="PS50113"/>
    </source>
</evidence>
<protein>
    <submittedName>
        <fullName evidence="6">GGDEF and EAL domain-containing protein</fullName>
    </submittedName>
</protein>
<dbReference type="GO" id="GO:0071111">
    <property type="term" value="F:cyclic-guanylate-specific phosphodiesterase activity"/>
    <property type="evidence" value="ECO:0007669"/>
    <property type="project" value="UniProtKB-EC"/>
</dbReference>
<dbReference type="FunFam" id="3.20.20.450:FF:000001">
    <property type="entry name" value="Cyclic di-GMP phosphodiesterase yahA"/>
    <property type="match status" value="1"/>
</dbReference>
<sequence length="876" mass="97383">MHVGIGLLRYWPPLCQGYDLSAHRWYVGVKFFDTRCRRLYIGLDTAPMTSNELDALAAETQRLSQWHMLLGELSACLWFTEDLPTMLHGFCKALVTRAGYLSAELELDLEEQSQVFKARVRHSNSPEAVQHATLPVSRFGTALAELRVSAEFALGVGHEAHGVLLRLTHELAEAIHALQGQHPYNDLQDSVEMLALSVQQSPYMVLFAKPSGEVVFCNDSYCKGSGYSTAEVIGQRMLVDLSTPSSEAELRMFNALKMGEHWQGDMQCRRKDGSEYWVRQIVSPLCDKAGNITHLVSVKQDISHCRFRLKDAEEALLLREQALSSSSNGIMITRSDVDDHSIVYVNPAFERITGYSASEVIGREGRFLLRDDLAQADLEEIRSALRERREGQAVLRNYRKDGTQFWNELHIAPVKDADGQHTTHFVSVINDATERVNYQKELEYQANHDALTGLANRNLLNDRIIQAIAWAKRQSLFVGIMLLDLDHFKLVNDASGHGAGDTMLKEVAQRLNSCVRETDTVARLGGDEFVLVLTDLPETGDVDVIAEKVLKALARPIEINGVDVFVTASIGVSVYPRDGDHGELLLRYADIAMYRVKEHGRNSVRQFIPEMGATAISRMNMEGAMRRGLERGEFALHYQPKIDLLTQRIVGAEALVRWNHPQIGLIHPIEFIPLAEESGLILPLGEWVLTEACRQQVAWLEAGLGALEMSVNVSARQFRQEDLAERVAQVVAATGIAPACLALELTESMVMQDVNSTLLALRTLKQLGLSISLDDFGTGYSSLSYLRRFPIDELKIDKSFINDVHVNEDDAAIAGAIIAMALSLGLRVVAEGVESQAQVDRLLAMGCTQVQGYLFGRPMDAASFVAKFQAGVRVFP</sequence>
<dbReference type="Proteomes" id="UP000317365">
    <property type="component" value="Chromosome"/>
</dbReference>
<dbReference type="SMART" id="SM00091">
    <property type="entry name" value="PAS"/>
    <property type="match status" value="2"/>
</dbReference>
<dbReference type="Pfam" id="PF13426">
    <property type="entry name" value="PAS_9"/>
    <property type="match status" value="2"/>
</dbReference>